<feature type="compositionally biased region" description="Basic and acidic residues" evidence="1">
    <location>
        <begin position="7"/>
        <end position="18"/>
    </location>
</feature>
<dbReference type="GeneID" id="115469632"/>
<protein>
    <submittedName>
        <fullName evidence="3">Hyphal wall protein 2-like</fullName>
    </submittedName>
</protein>
<keyword evidence="2" id="KW-1185">Reference proteome</keyword>
<feature type="region of interest" description="Disordered" evidence="1">
    <location>
        <begin position="521"/>
        <end position="561"/>
    </location>
</feature>
<dbReference type="InParanoid" id="A0A6P7XS96"/>
<feature type="compositionally biased region" description="Polar residues" evidence="1">
    <location>
        <begin position="521"/>
        <end position="550"/>
    </location>
</feature>
<reference evidence="3" key="1">
    <citation type="submission" date="2025-08" db="UniProtKB">
        <authorList>
            <consortium name="RefSeq"/>
        </authorList>
    </citation>
    <scope>IDENTIFICATION</scope>
</reference>
<sequence>MTSSADDSAREAGNRDSENSTFHQRATMTSYTYTSTTEETNVSLPFYQNVTLEPLSVSVEPSARSTTAAAHKTDMISGLLPTSMFITLSSPSSVIPSLQTTLQTFSVFKEKVTTSSSSSLSSLPSFSLEPNVPLARVTERPFLAVSSDQQHSINTIKSFSKVPFMSNFIVTLSSTDITELIDATDTNPLSSVVMPFSTTGRAKLYTQPKPVHWKKNQSSSLVGKSTPHTSILSLISRPVLLLHSADSFSSLLVAHSEKSPVRPLFLFTLSNKSFSDTKPTSEPLMLQEGRNMLLSPPASETTSTGQIFSSSTLSSATDLTDVKSTIGLAASTFASENTAEISSTGSSINVSLPVQGFERMDTDLRAINNAAPEIPVVDNSHFDSTDAVYSASSNQTLTLATAGEVGASNVPVSSNANQPIISTVTSQVLYSLDTEANGQELSATPKARTNKQIFTTEFLSSWPADWISSVSSKTKSITQIRQTSSGLRLVTESTDALHAGLLKSLMTDIPNHESSQINLATADDSTNTTISDHSDTSNPTSEVSNTSRMSSVAHLKTSARNEDRTVPGFKVAEHFAVTLSSDGFLFMEYTNLSSPPDSHVSLKALPSTVDSISERSKSIIYGYKPESVASERTKLSPPAAKTTSINISESNSLLRTVPYDTNSRALEDLETVSSPAHISYPFISEHVLESDRNSSSEKLTSSQYSHTAFTKSSVPQSSEQKVYQLIRKPAMFPMLT</sequence>
<proteinExistence type="predicted"/>
<evidence type="ECO:0000256" key="1">
    <source>
        <dbReference type="SAM" id="MobiDB-lite"/>
    </source>
</evidence>
<feature type="region of interest" description="Disordered" evidence="1">
    <location>
        <begin position="1"/>
        <end position="25"/>
    </location>
</feature>
<dbReference type="RefSeq" id="XP_030058287.1">
    <property type="nucleotide sequence ID" value="XM_030202427.1"/>
</dbReference>
<dbReference type="Proteomes" id="UP000515156">
    <property type="component" value="Chromosome 4"/>
</dbReference>
<evidence type="ECO:0000313" key="2">
    <source>
        <dbReference type="Proteomes" id="UP000515156"/>
    </source>
</evidence>
<accession>A0A6P7XS96</accession>
<dbReference type="KEGG" id="muo:115469632"/>
<gene>
    <name evidence="3" type="primary">LOC115469632</name>
</gene>
<dbReference type="AlphaFoldDB" id="A0A6P7XS96"/>
<evidence type="ECO:0000313" key="3">
    <source>
        <dbReference type="RefSeq" id="XP_030058287.1"/>
    </source>
</evidence>
<organism evidence="2 3">
    <name type="scientific">Microcaecilia unicolor</name>
    <dbReference type="NCBI Taxonomy" id="1415580"/>
    <lineage>
        <taxon>Eukaryota</taxon>
        <taxon>Metazoa</taxon>
        <taxon>Chordata</taxon>
        <taxon>Craniata</taxon>
        <taxon>Vertebrata</taxon>
        <taxon>Euteleostomi</taxon>
        <taxon>Amphibia</taxon>
        <taxon>Gymnophiona</taxon>
        <taxon>Siphonopidae</taxon>
        <taxon>Microcaecilia</taxon>
    </lineage>
</organism>
<name>A0A6P7XS96_9AMPH</name>